<dbReference type="EMBL" id="KZ365054">
    <property type="protein sequence ID" value="PIO57528.1"/>
    <property type="molecule type" value="Genomic_DNA"/>
</dbReference>
<proteinExistence type="predicted"/>
<evidence type="ECO:0000313" key="2">
    <source>
        <dbReference type="EMBL" id="PIO57528.1"/>
    </source>
</evidence>
<accession>A0A2G9TI07</accession>
<keyword evidence="3" id="KW-1185">Reference proteome</keyword>
<name>A0A2G9TI07_TELCI</name>
<gene>
    <name evidence="2" type="ORF">TELCIR_21058</name>
</gene>
<organism evidence="2 3">
    <name type="scientific">Teladorsagia circumcincta</name>
    <name type="common">Brown stomach worm</name>
    <name type="synonym">Ostertagia circumcincta</name>
    <dbReference type="NCBI Taxonomy" id="45464"/>
    <lineage>
        <taxon>Eukaryota</taxon>
        <taxon>Metazoa</taxon>
        <taxon>Ecdysozoa</taxon>
        <taxon>Nematoda</taxon>
        <taxon>Chromadorea</taxon>
        <taxon>Rhabditida</taxon>
        <taxon>Rhabditina</taxon>
        <taxon>Rhabditomorpha</taxon>
        <taxon>Strongyloidea</taxon>
        <taxon>Trichostrongylidae</taxon>
        <taxon>Teladorsagia</taxon>
    </lineage>
</organism>
<evidence type="ECO:0000313" key="3">
    <source>
        <dbReference type="Proteomes" id="UP000230423"/>
    </source>
</evidence>
<feature type="region of interest" description="Disordered" evidence="1">
    <location>
        <begin position="1"/>
        <end position="25"/>
    </location>
</feature>
<dbReference type="Proteomes" id="UP000230423">
    <property type="component" value="Unassembled WGS sequence"/>
</dbReference>
<protein>
    <submittedName>
        <fullName evidence="2">Uncharacterized protein</fullName>
    </submittedName>
</protein>
<dbReference type="AlphaFoldDB" id="A0A2G9TI07"/>
<reference evidence="2 3" key="1">
    <citation type="submission" date="2015-09" db="EMBL/GenBank/DDBJ databases">
        <title>Draft genome of the parasitic nematode Teladorsagia circumcincta isolate WARC Sus (inbred).</title>
        <authorList>
            <person name="Mitreva M."/>
        </authorList>
    </citation>
    <scope>NUCLEOTIDE SEQUENCE [LARGE SCALE GENOMIC DNA]</scope>
    <source>
        <strain evidence="2 3">S</strain>
    </source>
</reference>
<evidence type="ECO:0000256" key="1">
    <source>
        <dbReference type="SAM" id="MobiDB-lite"/>
    </source>
</evidence>
<feature type="compositionally biased region" description="Polar residues" evidence="1">
    <location>
        <begin position="10"/>
        <end position="20"/>
    </location>
</feature>
<sequence length="73" mass="8340">MPSSRRVPFNRNQTTASESNGPRCRAAKRRAARTKSLWHSTQIPACTRTSYRNHRSCLLTVLVQRSSPTWTIP</sequence>